<dbReference type="RefSeq" id="WP_184894979.1">
    <property type="nucleotide sequence ID" value="NZ_JACHMX010000001.1"/>
</dbReference>
<gene>
    <name evidence="1" type="ORF">HDA45_002587</name>
</gene>
<dbReference type="Proteomes" id="UP000580861">
    <property type="component" value="Unassembled WGS sequence"/>
</dbReference>
<dbReference type="AlphaFoldDB" id="A0A841B103"/>
<accession>A0A841B103</accession>
<name>A0A841B103_9PSEU</name>
<sequence>MFLPTPDLSETDAYACLGVRRPTVILHERHVFAVGFTRPDVARDAVEAAALDLWIPVPSRADATRFRLAWFAYTHAWHEDDPVMRRAAPGEDGAFPVMIWRAADIDDAWAAEQDRVAARRTAVAA</sequence>
<organism evidence="1 2">
    <name type="scientific">Amycolatopsis umgeniensis</name>
    <dbReference type="NCBI Taxonomy" id="336628"/>
    <lineage>
        <taxon>Bacteria</taxon>
        <taxon>Bacillati</taxon>
        <taxon>Actinomycetota</taxon>
        <taxon>Actinomycetes</taxon>
        <taxon>Pseudonocardiales</taxon>
        <taxon>Pseudonocardiaceae</taxon>
        <taxon>Amycolatopsis</taxon>
    </lineage>
</organism>
<evidence type="ECO:0000313" key="1">
    <source>
        <dbReference type="EMBL" id="MBB5852500.1"/>
    </source>
</evidence>
<evidence type="ECO:0000313" key="2">
    <source>
        <dbReference type="Proteomes" id="UP000580861"/>
    </source>
</evidence>
<reference evidence="1 2" key="1">
    <citation type="submission" date="2020-08" db="EMBL/GenBank/DDBJ databases">
        <title>Sequencing the genomes of 1000 actinobacteria strains.</title>
        <authorList>
            <person name="Klenk H.-P."/>
        </authorList>
    </citation>
    <scope>NUCLEOTIDE SEQUENCE [LARGE SCALE GENOMIC DNA]</scope>
    <source>
        <strain evidence="1 2">DSM 45272</strain>
    </source>
</reference>
<comment type="caution">
    <text evidence="1">The sequence shown here is derived from an EMBL/GenBank/DDBJ whole genome shotgun (WGS) entry which is preliminary data.</text>
</comment>
<dbReference type="EMBL" id="JACHMX010000001">
    <property type="protein sequence ID" value="MBB5852500.1"/>
    <property type="molecule type" value="Genomic_DNA"/>
</dbReference>
<proteinExistence type="predicted"/>
<protein>
    <submittedName>
        <fullName evidence="1">Uncharacterized protein</fullName>
    </submittedName>
</protein>
<keyword evidence="2" id="KW-1185">Reference proteome</keyword>